<dbReference type="InterPro" id="IPR009964">
    <property type="entry name" value="DUF1491"/>
</dbReference>
<proteinExistence type="predicted"/>
<dbReference type="Proteomes" id="UP000219439">
    <property type="component" value="Unassembled WGS sequence"/>
</dbReference>
<protein>
    <recommendedName>
        <fullName evidence="3">DUF1491 domain-containing protein</fullName>
    </recommendedName>
</protein>
<accession>A0A285NHG4</accession>
<organism evidence="1 2">
    <name type="scientific">Cohaesibacter gelatinilyticus</name>
    <dbReference type="NCBI Taxonomy" id="372072"/>
    <lineage>
        <taxon>Bacteria</taxon>
        <taxon>Pseudomonadati</taxon>
        <taxon>Pseudomonadota</taxon>
        <taxon>Alphaproteobacteria</taxon>
        <taxon>Hyphomicrobiales</taxon>
        <taxon>Cohaesibacteraceae</taxon>
    </lineage>
</organism>
<evidence type="ECO:0000313" key="2">
    <source>
        <dbReference type="Proteomes" id="UP000219439"/>
    </source>
</evidence>
<sequence>MRTTSEFWVSAYIRYRNDQGKPTVLMKRGALEAGTIFIRLDRLDGSYDLYGPASQIAYSDTHIRDGERLFSPVMQQVDVFQVMDKIEAEMKFDSDLWLVETECVDASHDLQIAKD</sequence>
<gene>
    <name evidence="1" type="ORF">SAMN06265368_0658</name>
</gene>
<keyword evidence="2" id="KW-1185">Reference proteome</keyword>
<evidence type="ECO:0008006" key="3">
    <source>
        <dbReference type="Google" id="ProtNLM"/>
    </source>
</evidence>
<dbReference type="Pfam" id="PF07372">
    <property type="entry name" value="DUF1491"/>
    <property type="match status" value="1"/>
</dbReference>
<dbReference type="AlphaFoldDB" id="A0A285NHG4"/>
<dbReference type="RefSeq" id="WP_244580000.1">
    <property type="nucleotide sequence ID" value="NZ_OBEL01000001.1"/>
</dbReference>
<evidence type="ECO:0000313" key="1">
    <source>
        <dbReference type="EMBL" id="SNZ07101.1"/>
    </source>
</evidence>
<dbReference type="Gene3D" id="3.40.1530.20">
    <property type="entry name" value="Protein of unknown function (DUF1491)"/>
    <property type="match status" value="1"/>
</dbReference>
<name>A0A285NHG4_9HYPH</name>
<reference evidence="1 2" key="1">
    <citation type="submission" date="2017-09" db="EMBL/GenBank/DDBJ databases">
        <authorList>
            <person name="Ehlers B."/>
            <person name="Leendertz F.H."/>
        </authorList>
    </citation>
    <scope>NUCLEOTIDE SEQUENCE [LARGE SCALE GENOMIC DNA]</scope>
    <source>
        <strain evidence="1 2">DSM 18289</strain>
    </source>
</reference>
<dbReference type="EMBL" id="OBEL01000001">
    <property type="protein sequence ID" value="SNZ07101.1"/>
    <property type="molecule type" value="Genomic_DNA"/>
</dbReference>